<protein>
    <recommendedName>
        <fullName evidence="4">Exonuclease SbcC</fullName>
    </recommendedName>
</protein>
<sequence length="423" mass="48592">MVFGWGKKKEETEKATLAQEIRISEIIHALEEHKKSRQDRAAQESKPRFETIKKEIQSIFRIINNLKDDDLNLDDVDNRIKVIAVRGKAEIVETITKEAKTTIPDVRNYESMLKCTEVCSHILKKIGDVLGKNSRIVHIFAKKYANDLKAHLETVTTNHQIILKMIQEIKDFESSENIIKEKIANMTSLSEELLTKISGLAKHKESLKQYENLIADTEKKLQELKSSKEYAQFLSLQSNLKRLDEERNRAYKEIDDEFSKISRPLGKYVYVTSLDKQLKVLLESLIQTPSGTLEATKKDAILTILESCMKGVISGTVSVKESEKTVGQITHLISILDQLIRKKEEHEKKIRAAKEQAGSFDQNHFVDLEKRLSDAKEDLDNTTSKIRSLESEIEQQTRQSEHLLEELSEILYKTLGRKYVVVK</sequence>
<evidence type="ECO:0008006" key="4">
    <source>
        <dbReference type="Google" id="ProtNLM"/>
    </source>
</evidence>
<feature type="coiled-coil region" evidence="1">
    <location>
        <begin position="200"/>
        <end position="260"/>
    </location>
</feature>
<dbReference type="AlphaFoldDB" id="A0A812F6M2"/>
<keyword evidence="1" id="KW-0175">Coiled coil</keyword>
<reference evidence="2" key="1">
    <citation type="submission" date="2021-02" db="EMBL/GenBank/DDBJ databases">
        <authorList>
            <person name="Han P."/>
        </authorList>
    </citation>
    <scope>NUCLEOTIDE SEQUENCE</scope>
    <source>
        <strain evidence="2">Candidatus Nitrosotenuis uzonensis 5A</strain>
    </source>
</reference>
<gene>
    <name evidence="2" type="ORF">NUZ5A_51051</name>
</gene>
<dbReference type="Proteomes" id="UP000655759">
    <property type="component" value="Unassembled WGS sequence"/>
</dbReference>
<dbReference type="RefSeq" id="WP_205100339.1">
    <property type="nucleotide sequence ID" value="NZ_CAJNAQ010000005.1"/>
</dbReference>
<name>A0A812F6M2_9ARCH</name>
<evidence type="ECO:0000313" key="2">
    <source>
        <dbReference type="EMBL" id="CAE6500744.1"/>
    </source>
</evidence>
<accession>A0A812F6M2</accession>
<evidence type="ECO:0000313" key="3">
    <source>
        <dbReference type="Proteomes" id="UP000655759"/>
    </source>
</evidence>
<dbReference type="EMBL" id="CAJNAQ010000005">
    <property type="protein sequence ID" value="CAE6500744.1"/>
    <property type="molecule type" value="Genomic_DNA"/>
</dbReference>
<proteinExistence type="predicted"/>
<comment type="caution">
    <text evidence="2">The sequence shown here is derived from an EMBL/GenBank/DDBJ whole genome shotgun (WGS) entry which is preliminary data.</text>
</comment>
<feature type="coiled-coil region" evidence="1">
    <location>
        <begin position="329"/>
        <end position="406"/>
    </location>
</feature>
<organism evidence="2 3">
    <name type="scientific">Candidatus Nitrosotenuis uzonensis</name>
    <dbReference type="NCBI Taxonomy" id="1407055"/>
    <lineage>
        <taxon>Archaea</taxon>
        <taxon>Nitrososphaerota</taxon>
        <taxon>Candidatus Nitrosotenuis</taxon>
    </lineage>
</organism>
<evidence type="ECO:0000256" key="1">
    <source>
        <dbReference type="SAM" id="Coils"/>
    </source>
</evidence>